<gene>
    <name evidence="2" type="primary">PB1-F2</name>
</gene>
<organism evidence="2">
    <name type="scientific">Influenza A virus</name>
    <dbReference type="NCBI Taxonomy" id="11320"/>
    <lineage>
        <taxon>Viruses</taxon>
        <taxon>Riboviria</taxon>
        <taxon>Orthornavirae</taxon>
        <taxon>Negarnaviricota</taxon>
        <taxon>Polyploviricotina</taxon>
        <taxon>Insthoviricetes</taxon>
        <taxon>Articulavirales</taxon>
        <taxon>Orthomyxoviridae</taxon>
        <taxon>Alphainfluenzavirus</taxon>
        <taxon>Alphainfluenzavirus influenzae</taxon>
    </lineage>
</organism>
<evidence type="ECO:0000256" key="1">
    <source>
        <dbReference type="ARBA" id="ARBA00023200"/>
    </source>
</evidence>
<protein>
    <submittedName>
        <fullName evidence="2">Putative PB1-F2 protein</fullName>
    </submittedName>
</protein>
<dbReference type="InterPro" id="IPR021045">
    <property type="entry name" value="Flu_proapoptotic_PB1-F2"/>
</dbReference>
<dbReference type="Pfam" id="PF11986">
    <property type="entry name" value="PB1-F2"/>
    <property type="match status" value="1"/>
</dbReference>
<sequence length="52" mass="6272">MDLSLRTMSQAGMLKQTVFWRQWLSLKNPTQGYLKTLVLKQWRLFNKQGWTN</sequence>
<accession>A0A8K1YFF6</accession>
<dbReference type="EMBL" id="MZ088791">
    <property type="protein sequence ID" value="QUQ74230.1"/>
    <property type="molecule type" value="Viral_cRNA"/>
</dbReference>
<dbReference type="Proteomes" id="UP001414226">
    <property type="component" value="Genome"/>
</dbReference>
<proteinExistence type="predicted"/>
<name>A0A8K1YFF6_9INFA</name>
<reference evidence="2" key="1">
    <citation type="submission" date="2021-05" db="EMBL/GenBank/DDBJ databases">
        <authorList>
            <person name="Chastagner A."/>
            <person name="Queguiner S."/>
            <person name="Gorin S."/>
            <person name="Barbier N."/>
            <person name="Herve S."/>
            <person name="Simon G."/>
        </authorList>
    </citation>
    <scope>NUCLEOTIDE SEQUENCE</scope>
    <source>
        <strain evidence="2">A/swine/France/29-200272/2020</strain>
    </source>
</reference>
<keyword evidence="1" id="KW-1035">Host cytoplasm</keyword>
<evidence type="ECO:0000313" key="2">
    <source>
        <dbReference type="EMBL" id="QUQ74230.1"/>
    </source>
</evidence>